<evidence type="ECO:0000259" key="16">
    <source>
        <dbReference type="SMART" id="SM00485"/>
    </source>
</evidence>
<dbReference type="VEuPathDB" id="FungiDB:UREG_06195"/>
<dbReference type="PROSITE" id="PS00841">
    <property type="entry name" value="XPG_1"/>
    <property type="match status" value="1"/>
</dbReference>
<accession>C4JX22</accession>
<reference evidence="18" key="1">
    <citation type="journal article" date="2009" name="Genome Res.">
        <title>Comparative genomic analyses of the human fungal pathogens Coccidioides and their relatives.</title>
        <authorList>
            <person name="Sharpton T.J."/>
            <person name="Stajich J.E."/>
            <person name="Rounsley S.D."/>
            <person name="Gardner M.J."/>
            <person name="Wortman J.R."/>
            <person name="Jordar V.S."/>
            <person name="Maiti R."/>
            <person name="Kodira C.D."/>
            <person name="Neafsey D.E."/>
            <person name="Zeng Q."/>
            <person name="Hung C.-Y."/>
            <person name="McMahan C."/>
            <person name="Muszewska A."/>
            <person name="Grynberg M."/>
            <person name="Mandel M.A."/>
            <person name="Kellner E.M."/>
            <person name="Barker B.M."/>
            <person name="Galgiani J.N."/>
            <person name="Orbach M.J."/>
            <person name="Kirkland T.N."/>
            <person name="Cole G.T."/>
            <person name="Henn M.R."/>
            <person name="Birren B.W."/>
            <person name="Taylor J.W."/>
        </authorList>
    </citation>
    <scope>NUCLEOTIDE SEQUENCE [LARGE SCALE GENOMIC DNA]</scope>
    <source>
        <strain evidence="18">UAMH 1704</strain>
    </source>
</reference>
<organism evidence="17 18">
    <name type="scientific">Uncinocarpus reesii (strain UAMH 1704)</name>
    <dbReference type="NCBI Taxonomy" id="336963"/>
    <lineage>
        <taxon>Eukaryota</taxon>
        <taxon>Fungi</taxon>
        <taxon>Dikarya</taxon>
        <taxon>Ascomycota</taxon>
        <taxon>Pezizomycotina</taxon>
        <taxon>Eurotiomycetes</taxon>
        <taxon>Eurotiomycetidae</taxon>
        <taxon>Onygenales</taxon>
        <taxon>Onygenaceae</taxon>
        <taxon>Uncinocarpus</taxon>
    </lineage>
</organism>
<evidence type="ECO:0000256" key="10">
    <source>
        <dbReference type="ARBA" id="ARBA00022881"/>
    </source>
</evidence>
<evidence type="ECO:0000256" key="9">
    <source>
        <dbReference type="ARBA" id="ARBA00022842"/>
    </source>
</evidence>
<dbReference type="InterPro" id="IPR029060">
    <property type="entry name" value="PIN-like_dom_sf"/>
</dbReference>
<dbReference type="InterPro" id="IPR044752">
    <property type="entry name" value="PIN-like_EXO1"/>
</dbReference>
<evidence type="ECO:0000259" key="15">
    <source>
        <dbReference type="SMART" id="SM00484"/>
    </source>
</evidence>
<evidence type="ECO:0000256" key="8">
    <source>
        <dbReference type="ARBA" id="ARBA00022839"/>
    </source>
</evidence>
<dbReference type="InterPro" id="IPR006084">
    <property type="entry name" value="XPG/Rad2"/>
</dbReference>
<dbReference type="PANTHER" id="PTHR11081:SF65">
    <property type="entry name" value="DNA DAMAGE-INDUCIBLE PROTEIN DIN7-RELATED"/>
    <property type="match status" value="1"/>
</dbReference>
<keyword evidence="5" id="KW-0479">Metal-binding</keyword>
<dbReference type="PANTHER" id="PTHR11081">
    <property type="entry name" value="FLAP ENDONUCLEASE FAMILY MEMBER"/>
    <property type="match status" value="1"/>
</dbReference>
<dbReference type="RefSeq" id="XP_002583228.1">
    <property type="nucleotide sequence ID" value="XM_002583182.1"/>
</dbReference>
<feature type="region of interest" description="Disordered" evidence="14">
    <location>
        <begin position="689"/>
        <end position="709"/>
    </location>
</feature>
<feature type="region of interest" description="Disordered" evidence="14">
    <location>
        <begin position="368"/>
        <end position="445"/>
    </location>
</feature>
<evidence type="ECO:0000256" key="11">
    <source>
        <dbReference type="ARBA" id="ARBA00023125"/>
    </source>
</evidence>
<dbReference type="Pfam" id="PF00752">
    <property type="entry name" value="XPG_N"/>
    <property type="match status" value="1"/>
</dbReference>
<keyword evidence="4" id="KW-0540">Nuclease</keyword>
<dbReference type="Proteomes" id="UP000002058">
    <property type="component" value="Unassembled WGS sequence"/>
</dbReference>
<dbReference type="GO" id="GO:0035312">
    <property type="term" value="F:5'-3' DNA exonuclease activity"/>
    <property type="evidence" value="ECO:0007669"/>
    <property type="project" value="InterPro"/>
</dbReference>
<dbReference type="PRINTS" id="PR00853">
    <property type="entry name" value="XPGRADSUPER"/>
</dbReference>
<dbReference type="GeneID" id="8441872"/>
<evidence type="ECO:0000256" key="5">
    <source>
        <dbReference type="ARBA" id="ARBA00022723"/>
    </source>
</evidence>
<dbReference type="OMA" id="DCRSRFF"/>
<dbReference type="SMART" id="SM00485">
    <property type="entry name" value="XPGN"/>
    <property type="match status" value="1"/>
</dbReference>
<dbReference type="Gene3D" id="1.10.150.20">
    <property type="entry name" value="5' to 3' exonuclease, C-terminal subdomain"/>
    <property type="match status" value="1"/>
</dbReference>
<dbReference type="GO" id="GO:0017108">
    <property type="term" value="F:5'-flap endonuclease activity"/>
    <property type="evidence" value="ECO:0007669"/>
    <property type="project" value="TreeGrafter"/>
</dbReference>
<dbReference type="Gene3D" id="3.40.50.1010">
    <property type="entry name" value="5'-nuclease"/>
    <property type="match status" value="1"/>
</dbReference>
<dbReference type="InterPro" id="IPR006085">
    <property type="entry name" value="XPG_DNA_repair_N"/>
</dbReference>
<keyword evidence="18" id="KW-1185">Reference proteome</keyword>
<proteinExistence type="inferred from homology"/>
<dbReference type="GO" id="GO:0005634">
    <property type="term" value="C:nucleus"/>
    <property type="evidence" value="ECO:0007669"/>
    <property type="project" value="UniProtKB-SubCell"/>
</dbReference>
<evidence type="ECO:0000256" key="3">
    <source>
        <dbReference type="ARBA" id="ARBA00010563"/>
    </source>
</evidence>
<evidence type="ECO:0000256" key="1">
    <source>
        <dbReference type="ARBA" id="ARBA00001946"/>
    </source>
</evidence>
<comment type="cofactor">
    <cofactor evidence="1">
        <name>Mg(2+)</name>
        <dbReference type="ChEBI" id="CHEBI:18420"/>
    </cofactor>
</comment>
<feature type="domain" description="XPG N-terminal" evidence="16">
    <location>
        <begin position="19"/>
        <end position="116"/>
    </location>
</feature>
<feature type="region of interest" description="Disordered" evidence="14">
    <location>
        <begin position="547"/>
        <end position="608"/>
    </location>
</feature>
<keyword evidence="6" id="KW-0227">DNA damage</keyword>
<dbReference type="STRING" id="336963.C4JX22"/>
<evidence type="ECO:0000256" key="7">
    <source>
        <dbReference type="ARBA" id="ARBA00022801"/>
    </source>
</evidence>
<dbReference type="GO" id="GO:0046872">
    <property type="term" value="F:metal ion binding"/>
    <property type="evidence" value="ECO:0007669"/>
    <property type="project" value="UniProtKB-KW"/>
</dbReference>
<name>C4JX22_UNCRE</name>
<evidence type="ECO:0000256" key="4">
    <source>
        <dbReference type="ARBA" id="ARBA00022722"/>
    </source>
</evidence>
<dbReference type="CDD" id="cd09857">
    <property type="entry name" value="PIN_EXO1"/>
    <property type="match status" value="1"/>
</dbReference>
<dbReference type="InParanoid" id="C4JX22"/>
<dbReference type="InterPro" id="IPR008918">
    <property type="entry name" value="HhH2"/>
</dbReference>
<evidence type="ECO:0000256" key="12">
    <source>
        <dbReference type="ARBA" id="ARBA00023204"/>
    </source>
</evidence>
<keyword evidence="9" id="KW-0460">Magnesium</keyword>
<evidence type="ECO:0000256" key="2">
    <source>
        <dbReference type="ARBA" id="ARBA00004123"/>
    </source>
</evidence>
<dbReference type="SMART" id="SM00484">
    <property type="entry name" value="XPGI"/>
    <property type="match status" value="1"/>
</dbReference>
<keyword evidence="12" id="KW-0234">DNA repair</keyword>
<evidence type="ECO:0000313" key="17">
    <source>
        <dbReference type="EMBL" id="EEP81330.1"/>
    </source>
</evidence>
<dbReference type="InterPro" id="IPR037315">
    <property type="entry name" value="EXO1_H3TH"/>
</dbReference>
<feature type="domain" description="XPG-I" evidence="15">
    <location>
        <begin position="155"/>
        <end position="225"/>
    </location>
</feature>
<feature type="compositionally biased region" description="Low complexity" evidence="14">
    <location>
        <begin position="430"/>
        <end position="442"/>
    </location>
</feature>
<keyword evidence="8" id="KW-0269">Exonuclease</keyword>
<dbReference type="SUPFAM" id="SSF47807">
    <property type="entry name" value="5' to 3' exonuclease, C-terminal subdomain"/>
    <property type="match status" value="1"/>
</dbReference>
<dbReference type="SMART" id="SM00279">
    <property type="entry name" value="HhH2"/>
    <property type="match status" value="1"/>
</dbReference>
<feature type="compositionally biased region" description="Polar residues" evidence="14">
    <location>
        <begin position="563"/>
        <end position="585"/>
    </location>
</feature>
<keyword evidence="10" id="KW-0267">Excision nuclease</keyword>
<dbReference type="SUPFAM" id="SSF88723">
    <property type="entry name" value="PIN domain-like"/>
    <property type="match status" value="1"/>
</dbReference>
<dbReference type="FunCoup" id="C4JX22">
    <property type="interactions" value="183"/>
</dbReference>
<dbReference type="FunFam" id="3.40.50.1010:FF:000002">
    <property type="entry name" value="Exonuclease 1, putative"/>
    <property type="match status" value="1"/>
</dbReference>
<dbReference type="GO" id="GO:0006281">
    <property type="term" value="P:DNA repair"/>
    <property type="evidence" value="ECO:0007669"/>
    <property type="project" value="UniProtKB-KW"/>
</dbReference>
<dbReference type="OrthoDB" id="26491at2759"/>
<dbReference type="InterPro" id="IPR036279">
    <property type="entry name" value="5-3_exonuclease_C_sf"/>
</dbReference>
<comment type="subcellular location">
    <subcellularLocation>
        <location evidence="2">Nucleus</location>
    </subcellularLocation>
</comment>
<evidence type="ECO:0000256" key="6">
    <source>
        <dbReference type="ARBA" id="ARBA00022763"/>
    </source>
</evidence>
<protein>
    <submittedName>
        <fullName evidence="17">Uncharacterized protein</fullName>
    </submittedName>
</protein>
<dbReference type="Pfam" id="PF00867">
    <property type="entry name" value="XPG_I"/>
    <property type="match status" value="1"/>
</dbReference>
<evidence type="ECO:0000313" key="18">
    <source>
        <dbReference type="Proteomes" id="UP000002058"/>
    </source>
</evidence>
<gene>
    <name evidence="17" type="ORF">UREG_06195</name>
</gene>
<dbReference type="eggNOG" id="KOG2518">
    <property type="taxonomic scope" value="Eukaryota"/>
</dbReference>
<comment type="similarity">
    <text evidence="3">Belongs to the XPG/RAD2 endonuclease family. EXO1 subfamily.</text>
</comment>
<dbReference type="FunFam" id="1.10.150.20:FF:000011">
    <property type="entry name" value="exonuclease 1"/>
    <property type="match status" value="1"/>
</dbReference>
<keyword evidence="7" id="KW-0378">Hydrolase</keyword>
<dbReference type="GO" id="GO:0003677">
    <property type="term" value="F:DNA binding"/>
    <property type="evidence" value="ECO:0007669"/>
    <property type="project" value="UniProtKB-KW"/>
</dbReference>
<evidence type="ECO:0000256" key="13">
    <source>
        <dbReference type="ARBA" id="ARBA00023242"/>
    </source>
</evidence>
<dbReference type="EMBL" id="CH476618">
    <property type="protein sequence ID" value="EEP81330.1"/>
    <property type="molecule type" value="Genomic_DNA"/>
</dbReference>
<dbReference type="InterPro" id="IPR019974">
    <property type="entry name" value="XPG_CS"/>
</dbReference>
<dbReference type="AlphaFoldDB" id="C4JX22"/>
<feature type="compositionally biased region" description="Polar residues" evidence="14">
    <location>
        <begin position="398"/>
        <end position="419"/>
    </location>
</feature>
<dbReference type="CDD" id="cd09908">
    <property type="entry name" value="H3TH_EXO1"/>
    <property type="match status" value="1"/>
</dbReference>
<keyword evidence="11" id="KW-0238">DNA-binding</keyword>
<dbReference type="KEGG" id="ure:UREG_06195"/>
<dbReference type="InterPro" id="IPR006086">
    <property type="entry name" value="XPG-I_dom"/>
</dbReference>
<keyword evidence="13" id="KW-0539">Nucleus</keyword>
<evidence type="ECO:0000256" key="14">
    <source>
        <dbReference type="SAM" id="MobiDB-lite"/>
    </source>
</evidence>
<sequence length="746" mass="82489">MGIAGMLPTTYCLAYLLTAIIGLHSFLKSIQKPCNIKKFKGQTLGVDAYGWLHRGSIAFALDLALDRQTTKYINFAMHRVRMLLYYGVTPYLVFDGGRLPSKDSTEEARAARREESRALGLEHYRTGRAAQAQQELQKAIDVTPYMARVLIEELKKLNIQYIVAPYEADAQLVYLEKEGIINGIISEDSDMLVFGARILVSKLDKHGDCIEISRNNLSACRDASFAGWTDENFRQMCILSGCDYLPNIPGLGLKTSYRNLRKYKTVERVVKMVQYGGQTRVPSNYLEEFRRAELTFLHQRVFCPRARKLVTLNPLPHHIQGELPFIGSDIGSEIAIGIACGELDPITKKPIELKPVYLERARTMYGRRQTFPAPDEKGRNKPISSFFTPKRVPLSELDPNSLTPSPSQQALLVQNSQRSWPARPVAMPGSVSRSASASQPSPRLRRETFLSRAGTLAQPLPVKRQRLCSDAADNQPGMAERSRFFQASADISRMEGSKKGQFKRARKASFGIFSDDSVEKVMCEMHDAMEAAGRSAMGQKTVQAATGTGSVYSDRSERHVATDSRNAASATWDQGTAECSSGTADRNSDDPAIAQKGQGNEEGTKRTPLGLGARFAYVDEVGITKQRVTDKGQQLSRALPQNVLTGSLTCSQRGKQSRRARLTPLQRLQQTALGRSKSMNALNADVVSEGVSQSGYDSDDSKRSSAARQFYQASGSEDLIIPSTDDSEDGSVSKALDLKRFEFCPK</sequence>
<dbReference type="HOGENOM" id="CLU_008978_2_0_1"/>